<dbReference type="OrthoDB" id="10265275at2759"/>
<evidence type="ECO:0000256" key="2">
    <source>
        <dbReference type="ARBA" id="ARBA00022790"/>
    </source>
</evidence>
<gene>
    <name evidence="5" type="ORF">SCHCODRAFT_12318</name>
</gene>
<dbReference type="PANTHER" id="PTHR15350:SF5">
    <property type="entry name" value="COP9 SIGNALOSOME COMPLEX SUBUNIT 7"/>
    <property type="match status" value="1"/>
</dbReference>
<comment type="similarity">
    <text evidence="1">Belongs to the CSN7/EIF3M family. CSN7 subfamily.</text>
</comment>
<dbReference type="InterPro" id="IPR000717">
    <property type="entry name" value="PCI_dom"/>
</dbReference>
<dbReference type="PROSITE" id="PS50250">
    <property type="entry name" value="PCI"/>
    <property type="match status" value="1"/>
</dbReference>
<protein>
    <recommendedName>
        <fullName evidence="4">PCI domain-containing protein</fullName>
    </recommendedName>
</protein>
<dbReference type="Proteomes" id="UP000007431">
    <property type="component" value="Unassembled WGS sequence"/>
</dbReference>
<feature type="region of interest" description="Disordered" evidence="3">
    <location>
        <begin position="219"/>
        <end position="280"/>
    </location>
</feature>
<evidence type="ECO:0000259" key="4">
    <source>
        <dbReference type="PROSITE" id="PS50250"/>
    </source>
</evidence>
<dbReference type="STRING" id="578458.D8QKC2"/>
<dbReference type="RefSeq" id="XP_003026593.1">
    <property type="nucleotide sequence ID" value="XM_003026547.1"/>
</dbReference>
<feature type="domain" description="PCI" evidence="4">
    <location>
        <begin position="1"/>
        <end position="160"/>
    </location>
</feature>
<dbReference type="OMA" id="GTYKQFR"/>
<sequence length="280" mass="29893">MSTIDLPSALALGARVEPFVLMAKSARGAAAAKLAVDATAAPGVFVFGELIDALAAAQLAGTPHGALLDLFAYGTYRDYTADPSAFPALNAAQITKLKLLSIVSAAMERRILPYADLIAALDAPSVRALEDLVIDAVYQGLLEATLDQQRGVVEVVYTVGRDVRPGALPDLLAGLQAWASTTASVLTALDERLVAVAKARTEARDEKDKWESGVQAAMKDIQEKRDKKKSGRGPLPTLDDRENAPNDAMDVDERENNSSGRGKGRRAPPAETKTRKRNRF</sequence>
<name>D8QKC2_SCHCM</name>
<evidence type="ECO:0000256" key="3">
    <source>
        <dbReference type="SAM" id="MobiDB-lite"/>
    </source>
</evidence>
<dbReference type="InParanoid" id="D8QKC2"/>
<evidence type="ECO:0000313" key="5">
    <source>
        <dbReference type="EMBL" id="EFI91690.1"/>
    </source>
</evidence>
<dbReference type="PANTHER" id="PTHR15350">
    <property type="entry name" value="COP9 SIGNALOSOME COMPLEX SUBUNIT 7/DENDRITIC CELL PROTEIN GA17"/>
    <property type="match status" value="1"/>
</dbReference>
<dbReference type="GO" id="GO:0008180">
    <property type="term" value="C:COP9 signalosome"/>
    <property type="evidence" value="ECO:0007669"/>
    <property type="project" value="UniProtKB-KW"/>
</dbReference>
<proteinExistence type="inferred from homology"/>
<dbReference type="eggNOG" id="KOG3250">
    <property type="taxonomic scope" value="Eukaryota"/>
</dbReference>
<evidence type="ECO:0000313" key="6">
    <source>
        <dbReference type="Proteomes" id="UP000007431"/>
    </source>
</evidence>
<dbReference type="Pfam" id="PF22061">
    <property type="entry name" value="CSN7_HB_subdom"/>
    <property type="match status" value="1"/>
</dbReference>
<dbReference type="InterPro" id="IPR045237">
    <property type="entry name" value="COPS7/eIF3m"/>
</dbReference>
<dbReference type="GeneID" id="9593310"/>
<evidence type="ECO:0000256" key="1">
    <source>
        <dbReference type="ARBA" id="ARBA00008482"/>
    </source>
</evidence>
<keyword evidence="2" id="KW-0736">Signalosome</keyword>
<dbReference type="HOGENOM" id="CLU_054426_0_1_1"/>
<reference evidence="5 6" key="1">
    <citation type="journal article" date="2010" name="Nat. Biotechnol.">
        <title>Genome sequence of the model mushroom Schizophyllum commune.</title>
        <authorList>
            <person name="Ohm R.A."/>
            <person name="de Jong J.F."/>
            <person name="Lugones L.G."/>
            <person name="Aerts A."/>
            <person name="Kothe E."/>
            <person name="Stajich J.E."/>
            <person name="de Vries R.P."/>
            <person name="Record E."/>
            <person name="Levasseur A."/>
            <person name="Baker S.E."/>
            <person name="Bartholomew K.A."/>
            <person name="Coutinho P.M."/>
            <person name="Erdmann S."/>
            <person name="Fowler T.J."/>
            <person name="Gathman A.C."/>
            <person name="Lombard V."/>
            <person name="Henrissat B."/>
            <person name="Knabe N."/>
            <person name="Kuees U."/>
            <person name="Lilly W.W."/>
            <person name="Lindquist E."/>
            <person name="Lucas S."/>
            <person name="Magnuson J.K."/>
            <person name="Piumi F."/>
            <person name="Raudaskoski M."/>
            <person name="Salamov A."/>
            <person name="Schmutz J."/>
            <person name="Schwarze F.W.M.R."/>
            <person name="vanKuyk P.A."/>
            <person name="Horton J.S."/>
            <person name="Grigoriev I.V."/>
            <person name="Woesten H.A.B."/>
        </authorList>
    </citation>
    <scope>NUCLEOTIDE SEQUENCE [LARGE SCALE GENOMIC DNA]</scope>
    <source>
        <strain evidence="6">H4-8 / FGSC 9210</strain>
    </source>
</reference>
<accession>D8QKC2</accession>
<organism evidence="6">
    <name type="scientific">Schizophyllum commune (strain H4-8 / FGSC 9210)</name>
    <name type="common">Split gill fungus</name>
    <dbReference type="NCBI Taxonomy" id="578458"/>
    <lineage>
        <taxon>Eukaryota</taxon>
        <taxon>Fungi</taxon>
        <taxon>Dikarya</taxon>
        <taxon>Basidiomycota</taxon>
        <taxon>Agaricomycotina</taxon>
        <taxon>Agaricomycetes</taxon>
        <taxon>Agaricomycetidae</taxon>
        <taxon>Agaricales</taxon>
        <taxon>Schizophyllaceae</taxon>
        <taxon>Schizophyllum</taxon>
    </lineage>
</organism>
<keyword evidence="6" id="KW-1185">Reference proteome</keyword>
<dbReference type="SMART" id="SM00088">
    <property type="entry name" value="PINT"/>
    <property type="match status" value="1"/>
</dbReference>
<dbReference type="VEuPathDB" id="FungiDB:SCHCODRAFT_02644958"/>
<dbReference type="AlphaFoldDB" id="D8QKC2"/>
<dbReference type="EMBL" id="GL377316">
    <property type="protein sequence ID" value="EFI91690.1"/>
    <property type="molecule type" value="Genomic_DNA"/>
</dbReference>
<dbReference type="KEGG" id="scm:SCHCO_02644958"/>